<organism evidence="3 5">
    <name type="scientific">Cucumis melo var. makuwa</name>
    <name type="common">Oriental melon</name>
    <dbReference type="NCBI Taxonomy" id="1194695"/>
    <lineage>
        <taxon>Eukaryota</taxon>
        <taxon>Viridiplantae</taxon>
        <taxon>Streptophyta</taxon>
        <taxon>Embryophyta</taxon>
        <taxon>Tracheophyta</taxon>
        <taxon>Spermatophyta</taxon>
        <taxon>Magnoliopsida</taxon>
        <taxon>eudicotyledons</taxon>
        <taxon>Gunneridae</taxon>
        <taxon>Pentapetalae</taxon>
        <taxon>rosids</taxon>
        <taxon>fabids</taxon>
        <taxon>Cucurbitales</taxon>
        <taxon>Cucurbitaceae</taxon>
        <taxon>Benincaseae</taxon>
        <taxon>Cucumis</taxon>
    </lineage>
</organism>
<evidence type="ECO:0000313" key="5">
    <source>
        <dbReference type="Proteomes" id="UP000321947"/>
    </source>
</evidence>
<gene>
    <name evidence="3" type="ORF">E5676_scaffold104G00440</name>
    <name evidence="2" type="ORF">E6C27_scaffold261G001170</name>
</gene>
<name>A0A5D3BAW5_CUCMM</name>
<dbReference type="EMBL" id="SSTE01020856">
    <property type="protein sequence ID" value="KAA0033562.1"/>
    <property type="molecule type" value="Genomic_DNA"/>
</dbReference>
<dbReference type="GO" id="GO:0003964">
    <property type="term" value="F:RNA-directed DNA polymerase activity"/>
    <property type="evidence" value="ECO:0007669"/>
    <property type="project" value="UniProtKB-KW"/>
</dbReference>
<evidence type="ECO:0000256" key="1">
    <source>
        <dbReference type="SAM" id="MobiDB-lite"/>
    </source>
</evidence>
<protein>
    <submittedName>
        <fullName evidence="3">Reverse transcriptase</fullName>
    </submittedName>
</protein>
<evidence type="ECO:0000313" key="2">
    <source>
        <dbReference type="EMBL" id="KAA0033562.1"/>
    </source>
</evidence>
<sequence>MLDIRDMSEKHKVFYFVEGLKPWAKTKLYEQKVQDPTFALAAVERLFDYDGDQGSQKKNVTTLNPKNMISKPNPPTNFTIDKKKNHISQALVLLEKHTSQI</sequence>
<dbReference type="EMBL" id="SSTD01020124">
    <property type="protein sequence ID" value="TYJ95625.1"/>
    <property type="molecule type" value="Genomic_DNA"/>
</dbReference>
<evidence type="ECO:0000313" key="4">
    <source>
        <dbReference type="Proteomes" id="UP000321393"/>
    </source>
</evidence>
<reference evidence="4 5" key="1">
    <citation type="submission" date="2019-08" db="EMBL/GenBank/DDBJ databases">
        <title>Draft genome sequences of two oriental melons (Cucumis melo L. var makuwa).</title>
        <authorList>
            <person name="Kwon S.-Y."/>
        </authorList>
    </citation>
    <scope>NUCLEOTIDE SEQUENCE [LARGE SCALE GENOMIC DNA]</scope>
    <source>
        <strain evidence="5">cv. Chang Bougi</strain>
        <strain evidence="4">cv. SW 3</strain>
        <tissue evidence="3">Leaf</tissue>
    </source>
</reference>
<dbReference type="Proteomes" id="UP000321947">
    <property type="component" value="Unassembled WGS sequence"/>
</dbReference>
<keyword evidence="3" id="KW-0808">Transferase</keyword>
<accession>A0A5D3BAW5</accession>
<dbReference type="Proteomes" id="UP000321393">
    <property type="component" value="Unassembled WGS sequence"/>
</dbReference>
<feature type="region of interest" description="Disordered" evidence="1">
    <location>
        <begin position="54"/>
        <end position="81"/>
    </location>
</feature>
<evidence type="ECO:0000313" key="3">
    <source>
        <dbReference type="EMBL" id="TYJ95625.1"/>
    </source>
</evidence>
<keyword evidence="3" id="KW-0695">RNA-directed DNA polymerase</keyword>
<comment type="caution">
    <text evidence="3">The sequence shown here is derived from an EMBL/GenBank/DDBJ whole genome shotgun (WGS) entry which is preliminary data.</text>
</comment>
<keyword evidence="3" id="KW-0548">Nucleotidyltransferase</keyword>
<dbReference type="AlphaFoldDB" id="A0A5D3BAW5"/>
<proteinExistence type="predicted"/>
<dbReference type="OrthoDB" id="1939000at2759"/>
<feature type="compositionally biased region" description="Polar residues" evidence="1">
    <location>
        <begin position="54"/>
        <end position="67"/>
    </location>
</feature>